<feature type="region of interest" description="Disordered" evidence="1">
    <location>
        <begin position="151"/>
        <end position="176"/>
    </location>
</feature>
<dbReference type="AlphaFoldDB" id="A0AAV9ASM1"/>
<organism evidence="2 3">
    <name type="scientific">Acorus gramineus</name>
    <name type="common">Dwarf sweet flag</name>
    <dbReference type="NCBI Taxonomy" id="55184"/>
    <lineage>
        <taxon>Eukaryota</taxon>
        <taxon>Viridiplantae</taxon>
        <taxon>Streptophyta</taxon>
        <taxon>Embryophyta</taxon>
        <taxon>Tracheophyta</taxon>
        <taxon>Spermatophyta</taxon>
        <taxon>Magnoliopsida</taxon>
        <taxon>Liliopsida</taxon>
        <taxon>Acoraceae</taxon>
        <taxon>Acorus</taxon>
    </lineage>
</organism>
<keyword evidence="3" id="KW-1185">Reference proteome</keyword>
<name>A0AAV9ASM1_ACOGR</name>
<protein>
    <submittedName>
        <fullName evidence="2">Uncharacterized protein</fullName>
    </submittedName>
</protein>
<dbReference type="EMBL" id="JAUJYN010000007">
    <property type="protein sequence ID" value="KAK1267359.1"/>
    <property type="molecule type" value="Genomic_DNA"/>
</dbReference>
<evidence type="ECO:0000313" key="2">
    <source>
        <dbReference type="EMBL" id="KAK1267359.1"/>
    </source>
</evidence>
<proteinExistence type="predicted"/>
<feature type="compositionally biased region" description="Basic residues" evidence="1">
    <location>
        <begin position="162"/>
        <end position="176"/>
    </location>
</feature>
<reference evidence="2" key="1">
    <citation type="journal article" date="2023" name="Nat. Commun.">
        <title>Diploid and tetraploid genomes of Acorus and the evolution of monocots.</title>
        <authorList>
            <person name="Ma L."/>
            <person name="Liu K.W."/>
            <person name="Li Z."/>
            <person name="Hsiao Y.Y."/>
            <person name="Qi Y."/>
            <person name="Fu T."/>
            <person name="Tang G.D."/>
            <person name="Zhang D."/>
            <person name="Sun W.H."/>
            <person name="Liu D.K."/>
            <person name="Li Y."/>
            <person name="Chen G.Z."/>
            <person name="Liu X.D."/>
            <person name="Liao X.Y."/>
            <person name="Jiang Y.T."/>
            <person name="Yu X."/>
            <person name="Hao Y."/>
            <person name="Huang J."/>
            <person name="Zhao X.W."/>
            <person name="Ke S."/>
            <person name="Chen Y.Y."/>
            <person name="Wu W.L."/>
            <person name="Hsu J.L."/>
            <person name="Lin Y.F."/>
            <person name="Huang M.D."/>
            <person name="Li C.Y."/>
            <person name="Huang L."/>
            <person name="Wang Z.W."/>
            <person name="Zhao X."/>
            <person name="Zhong W.Y."/>
            <person name="Peng D.H."/>
            <person name="Ahmad S."/>
            <person name="Lan S."/>
            <person name="Zhang J.S."/>
            <person name="Tsai W.C."/>
            <person name="Van de Peer Y."/>
            <person name="Liu Z.J."/>
        </authorList>
    </citation>
    <scope>NUCLEOTIDE SEQUENCE</scope>
    <source>
        <strain evidence="2">SCP</strain>
    </source>
</reference>
<dbReference type="Proteomes" id="UP001179952">
    <property type="component" value="Unassembled WGS sequence"/>
</dbReference>
<evidence type="ECO:0000256" key="1">
    <source>
        <dbReference type="SAM" id="MobiDB-lite"/>
    </source>
</evidence>
<reference evidence="2" key="2">
    <citation type="submission" date="2023-06" db="EMBL/GenBank/DDBJ databases">
        <authorList>
            <person name="Ma L."/>
            <person name="Liu K.-W."/>
            <person name="Li Z."/>
            <person name="Hsiao Y.-Y."/>
            <person name="Qi Y."/>
            <person name="Fu T."/>
            <person name="Tang G."/>
            <person name="Zhang D."/>
            <person name="Sun W.-H."/>
            <person name="Liu D.-K."/>
            <person name="Li Y."/>
            <person name="Chen G.-Z."/>
            <person name="Liu X.-D."/>
            <person name="Liao X.-Y."/>
            <person name="Jiang Y.-T."/>
            <person name="Yu X."/>
            <person name="Hao Y."/>
            <person name="Huang J."/>
            <person name="Zhao X.-W."/>
            <person name="Ke S."/>
            <person name="Chen Y.-Y."/>
            <person name="Wu W.-L."/>
            <person name="Hsu J.-L."/>
            <person name="Lin Y.-F."/>
            <person name="Huang M.-D."/>
            <person name="Li C.-Y."/>
            <person name="Huang L."/>
            <person name="Wang Z.-W."/>
            <person name="Zhao X."/>
            <person name="Zhong W.-Y."/>
            <person name="Peng D.-H."/>
            <person name="Ahmad S."/>
            <person name="Lan S."/>
            <person name="Zhang J.-S."/>
            <person name="Tsai W.-C."/>
            <person name="Van De Peer Y."/>
            <person name="Liu Z.-J."/>
        </authorList>
    </citation>
    <scope>NUCLEOTIDE SEQUENCE</scope>
    <source>
        <strain evidence="2">SCP</strain>
        <tissue evidence="2">Leaves</tissue>
    </source>
</reference>
<evidence type="ECO:0000313" key="3">
    <source>
        <dbReference type="Proteomes" id="UP001179952"/>
    </source>
</evidence>
<sequence length="176" mass="19423">MKTTLPPKQRNEASLNHTNKFVALQEDLVSCMEELLTDTVPETETAPKTPNVKLEESTSVLPEAPPACTRLADIPVHKPKEDCIVSIEKPLAPDEQAPNEGQILSSLTSTEASFDQEVFPPSFLFESPNQHSKDRIHFVIDLSPTVFEQPTISLDPKLKQGSARKHKHKTKPGGPP</sequence>
<accession>A0AAV9ASM1</accession>
<comment type="caution">
    <text evidence="2">The sequence shown here is derived from an EMBL/GenBank/DDBJ whole genome shotgun (WGS) entry which is preliminary data.</text>
</comment>
<gene>
    <name evidence="2" type="ORF">QJS04_geneDACA002650</name>
</gene>
<feature type="region of interest" description="Disordered" evidence="1">
    <location>
        <begin position="39"/>
        <end position="60"/>
    </location>
</feature>